<evidence type="ECO:0000256" key="3">
    <source>
        <dbReference type="ARBA" id="ARBA00022801"/>
    </source>
</evidence>
<dbReference type="GO" id="GO:0004301">
    <property type="term" value="F:epoxide hydrolase activity"/>
    <property type="evidence" value="ECO:0007669"/>
    <property type="project" value="TreeGrafter"/>
</dbReference>
<dbReference type="PANTHER" id="PTHR21661:SF35">
    <property type="entry name" value="EPOXIDE HYDROLASE"/>
    <property type="match status" value="1"/>
</dbReference>
<feature type="active site" description="Nucleophile" evidence="4">
    <location>
        <position position="185"/>
    </location>
</feature>
<feature type="domain" description="Epoxide hydrolase N-terminal" evidence="5">
    <location>
        <begin position="10"/>
        <end position="113"/>
    </location>
</feature>
<dbReference type="PRINTS" id="PR00412">
    <property type="entry name" value="EPOXHYDRLASE"/>
</dbReference>
<dbReference type="AlphaFoldDB" id="A0A7K1KZB7"/>
<keyword evidence="3 6" id="KW-0378">Hydrolase</keyword>
<dbReference type="Pfam" id="PF06441">
    <property type="entry name" value="EHN"/>
    <property type="match status" value="1"/>
</dbReference>
<name>A0A7K1KZB7_9ACTN</name>
<dbReference type="RefSeq" id="WP_156216410.1">
    <property type="nucleotide sequence ID" value="NZ_WOFH01000004.1"/>
</dbReference>
<accession>A0A7K1KZB7</accession>
<organism evidence="6 7">
    <name type="scientific">Actinomadura litoris</name>
    <dbReference type="NCBI Taxonomy" id="2678616"/>
    <lineage>
        <taxon>Bacteria</taxon>
        <taxon>Bacillati</taxon>
        <taxon>Actinomycetota</taxon>
        <taxon>Actinomycetes</taxon>
        <taxon>Streptosporangiales</taxon>
        <taxon>Thermomonosporaceae</taxon>
        <taxon>Actinomadura</taxon>
    </lineage>
</organism>
<evidence type="ECO:0000259" key="5">
    <source>
        <dbReference type="Pfam" id="PF06441"/>
    </source>
</evidence>
<dbReference type="GO" id="GO:0097176">
    <property type="term" value="P:epoxide metabolic process"/>
    <property type="evidence" value="ECO:0007669"/>
    <property type="project" value="TreeGrafter"/>
</dbReference>
<dbReference type="InterPro" id="IPR029058">
    <property type="entry name" value="AB_hydrolase_fold"/>
</dbReference>
<evidence type="ECO:0000256" key="4">
    <source>
        <dbReference type="PIRSR" id="PIRSR001112-1"/>
    </source>
</evidence>
<comment type="similarity">
    <text evidence="1">Belongs to the peptidase S33 family.</text>
</comment>
<protein>
    <submittedName>
        <fullName evidence="6">Alpha/beta fold hydrolase</fullName>
    </submittedName>
</protein>
<dbReference type="PANTHER" id="PTHR21661">
    <property type="entry name" value="EPOXIDE HYDROLASE 1-RELATED"/>
    <property type="match status" value="1"/>
</dbReference>
<keyword evidence="2" id="KW-0058">Aromatic hydrocarbons catabolism</keyword>
<dbReference type="SUPFAM" id="SSF53474">
    <property type="entry name" value="alpha/beta-Hydrolases"/>
    <property type="match status" value="1"/>
</dbReference>
<proteinExistence type="inferred from homology"/>
<evidence type="ECO:0000256" key="2">
    <source>
        <dbReference type="ARBA" id="ARBA00022797"/>
    </source>
</evidence>
<reference evidence="6 7" key="1">
    <citation type="submission" date="2019-11" db="EMBL/GenBank/DDBJ databases">
        <authorList>
            <person name="Cao P."/>
        </authorList>
    </citation>
    <scope>NUCLEOTIDE SEQUENCE [LARGE SCALE GENOMIC DNA]</scope>
    <source>
        <strain evidence="6 7">NEAU-AAG5</strain>
    </source>
</reference>
<dbReference type="Gene3D" id="3.40.50.1820">
    <property type="entry name" value="alpha/beta hydrolase"/>
    <property type="match status" value="1"/>
</dbReference>
<evidence type="ECO:0000256" key="1">
    <source>
        <dbReference type="ARBA" id="ARBA00010088"/>
    </source>
</evidence>
<gene>
    <name evidence="6" type="ORF">GNZ18_12140</name>
</gene>
<dbReference type="InterPro" id="IPR016292">
    <property type="entry name" value="Epoxide_hydrolase"/>
</dbReference>
<dbReference type="InterPro" id="IPR010497">
    <property type="entry name" value="Epoxide_hydro_N"/>
</dbReference>
<keyword evidence="7" id="KW-1185">Reference proteome</keyword>
<dbReference type="InterPro" id="IPR000639">
    <property type="entry name" value="Epox_hydrolase-like"/>
</dbReference>
<dbReference type="PIRSF" id="PIRSF001112">
    <property type="entry name" value="Epoxide_hydrolase"/>
    <property type="match status" value="1"/>
</dbReference>
<comment type="caution">
    <text evidence="6">The sequence shown here is derived from an EMBL/GenBank/DDBJ whole genome shotgun (WGS) entry which is preliminary data.</text>
</comment>
<dbReference type="EMBL" id="WOFH01000004">
    <property type="protein sequence ID" value="MUN37345.1"/>
    <property type="molecule type" value="Genomic_DNA"/>
</dbReference>
<feature type="active site" description="Proton donor" evidence="4">
    <location>
        <position position="321"/>
    </location>
</feature>
<evidence type="ECO:0000313" key="7">
    <source>
        <dbReference type="Proteomes" id="UP000432015"/>
    </source>
</evidence>
<evidence type="ECO:0000313" key="6">
    <source>
        <dbReference type="EMBL" id="MUN37345.1"/>
    </source>
</evidence>
<sequence>MTTLQSFPLEPTPIHVSDEVLDDLRARLRLTRPPLDEGNEDWFYGVPDGYLRELVAYWQDGYDWRKAEAAINAYEHYQVSVAGVPVHFMRKPGRGPRPIPLILTHGWPWTFWHWSKVVDPLADPAAFGGDPADAFDVIVPSLPGFGFPGPLTGFPDVNFWKIADLWHTLMTETLGYEKYAAGGCDIGGLVSSQLGHKYADELYGIHIASGLPLDFFTGPRAWDLAQGRPLTDDQPAEVRARIIERDRRSASHLAVHMLDGATLAHGLSDSPAGLLAWLLERWNAWSDNGGDLESVFTKDNMLTHATIYWANNSIATSIRYYANANRYPWTPAHDRTPVVQAPVGLTFVTYENPPGIDTADERVRAFKSSPQADWCNHVNVNAHDHGGHFIPWENPDAWVSDLRRTFHGRRS</sequence>
<dbReference type="Proteomes" id="UP000432015">
    <property type="component" value="Unassembled WGS sequence"/>
</dbReference>
<feature type="active site" description="Proton acceptor" evidence="4">
    <location>
        <position position="388"/>
    </location>
</feature>